<dbReference type="RefSeq" id="WP_379981680.1">
    <property type="nucleotide sequence ID" value="NZ_JBHSFV010000013.1"/>
</dbReference>
<feature type="transmembrane region" description="Helical" evidence="1">
    <location>
        <begin position="58"/>
        <end position="82"/>
    </location>
</feature>
<evidence type="ECO:0000256" key="1">
    <source>
        <dbReference type="SAM" id="Phobius"/>
    </source>
</evidence>
<proteinExistence type="predicted"/>
<sequence length="124" mass="14005">MKFKLLYLLSFCLLLIIEVGIALFINDAIIRPFVGDVLVVILIYCFVRAFTKFSYLKVVIGVLLFAYLVEAIQATSFIDWVGLSDNKVAKIVLGSTFDWKDLLAYTVGAVLILIFEKYYNTSST</sequence>
<organism evidence="2 3">
    <name type="scientific">Dokdonia ponticola</name>
    <dbReference type="NCBI Taxonomy" id="2041041"/>
    <lineage>
        <taxon>Bacteria</taxon>
        <taxon>Pseudomonadati</taxon>
        <taxon>Bacteroidota</taxon>
        <taxon>Flavobacteriia</taxon>
        <taxon>Flavobacteriales</taxon>
        <taxon>Flavobacteriaceae</taxon>
        <taxon>Dokdonia</taxon>
    </lineage>
</organism>
<keyword evidence="3" id="KW-1185">Reference proteome</keyword>
<feature type="transmembrane region" description="Helical" evidence="1">
    <location>
        <begin position="102"/>
        <end position="119"/>
    </location>
</feature>
<evidence type="ECO:0000313" key="3">
    <source>
        <dbReference type="Proteomes" id="UP001596043"/>
    </source>
</evidence>
<keyword evidence="1" id="KW-0812">Transmembrane</keyword>
<dbReference type="Pfam" id="PF10990">
    <property type="entry name" value="DUF2809"/>
    <property type="match status" value="1"/>
</dbReference>
<gene>
    <name evidence="2" type="ORF">ACFO3O_18725</name>
</gene>
<keyword evidence="1" id="KW-1133">Transmembrane helix</keyword>
<feature type="transmembrane region" description="Helical" evidence="1">
    <location>
        <begin position="32"/>
        <end position="51"/>
    </location>
</feature>
<protein>
    <submittedName>
        <fullName evidence="2">DUF2809 domain-containing protein</fullName>
    </submittedName>
</protein>
<dbReference type="EMBL" id="JBHSFV010000013">
    <property type="protein sequence ID" value="MFC4635953.1"/>
    <property type="molecule type" value="Genomic_DNA"/>
</dbReference>
<comment type="caution">
    <text evidence="2">The sequence shown here is derived from an EMBL/GenBank/DDBJ whole genome shotgun (WGS) entry which is preliminary data.</text>
</comment>
<dbReference type="Proteomes" id="UP001596043">
    <property type="component" value="Unassembled WGS sequence"/>
</dbReference>
<accession>A0ABV9I1G7</accession>
<reference evidence="3" key="1">
    <citation type="journal article" date="2019" name="Int. J. Syst. Evol. Microbiol.">
        <title>The Global Catalogue of Microorganisms (GCM) 10K type strain sequencing project: providing services to taxonomists for standard genome sequencing and annotation.</title>
        <authorList>
            <consortium name="The Broad Institute Genomics Platform"/>
            <consortium name="The Broad Institute Genome Sequencing Center for Infectious Disease"/>
            <person name="Wu L."/>
            <person name="Ma J."/>
        </authorList>
    </citation>
    <scope>NUCLEOTIDE SEQUENCE [LARGE SCALE GENOMIC DNA]</scope>
    <source>
        <strain evidence="3">YJ-61-S</strain>
    </source>
</reference>
<name>A0ABV9I1G7_9FLAO</name>
<evidence type="ECO:0000313" key="2">
    <source>
        <dbReference type="EMBL" id="MFC4635953.1"/>
    </source>
</evidence>
<keyword evidence="1" id="KW-0472">Membrane</keyword>
<dbReference type="InterPro" id="IPR021257">
    <property type="entry name" value="DUF2809"/>
</dbReference>